<keyword evidence="4" id="KW-0574">Periplasm</keyword>
<dbReference type="CDD" id="cd13590">
    <property type="entry name" value="PBP2_PotD_PotF_like"/>
    <property type="match status" value="1"/>
</dbReference>
<keyword evidence="2" id="KW-0813">Transport</keyword>
<dbReference type="PIRSF" id="PIRSF019574">
    <property type="entry name" value="Periplasmic_polyamine_BP"/>
    <property type="match status" value="1"/>
</dbReference>
<dbReference type="Proteomes" id="UP000017938">
    <property type="component" value="Unassembled WGS sequence"/>
</dbReference>
<dbReference type="AlphaFoldDB" id="R6TY00"/>
<feature type="binding site" evidence="5">
    <location>
        <position position="97"/>
    </location>
    <ligand>
        <name>spermidine</name>
        <dbReference type="ChEBI" id="CHEBI:57834"/>
    </ligand>
</feature>
<dbReference type="SUPFAM" id="SSF53850">
    <property type="entry name" value="Periplasmic binding protein-like II"/>
    <property type="match status" value="1"/>
</dbReference>
<comment type="caution">
    <text evidence="6">The sequence shown here is derived from an EMBL/GenBank/DDBJ whole genome shotgun (WGS) entry which is preliminary data.</text>
</comment>
<feature type="binding site" evidence="5">
    <location>
        <position position="37"/>
    </location>
    <ligand>
        <name>spermidine</name>
        <dbReference type="ChEBI" id="CHEBI:57834"/>
    </ligand>
</feature>
<dbReference type="PANTHER" id="PTHR30222:SF17">
    <property type="entry name" value="SPERMIDINE_PUTRESCINE-BINDING PERIPLASMIC PROTEIN"/>
    <property type="match status" value="1"/>
</dbReference>
<comment type="subcellular location">
    <subcellularLocation>
        <location evidence="1">Periplasm</location>
    </subcellularLocation>
</comment>
<name>R6TY00_9BACT</name>
<dbReference type="InterPro" id="IPR006059">
    <property type="entry name" value="SBP"/>
</dbReference>
<evidence type="ECO:0000256" key="3">
    <source>
        <dbReference type="ARBA" id="ARBA00022729"/>
    </source>
</evidence>
<protein>
    <recommendedName>
        <fullName evidence="8">ABC transporter solute-binding protein</fullName>
    </recommendedName>
</protein>
<dbReference type="PANTHER" id="PTHR30222">
    <property type="entry name" value="SPERMIDINE/PUTRESCINE-BINDING PERIPLASMIC PROTEIN"/>
    <property type="match status" value="1"/>
</dbReference>
<dbReference type="GO" id="GO:0015846">
    <property type="term" value="P:polyamine transport"/>
    <property type="evidence" value="ECO:0007669"/>
    <property type="project" value="InterPro"/>
</dbReference>
<dbReference type="Gene3D" id="3.40.190.10">
    <property type="entry name" value="Periplasmic binding protein-like II"/>
    <property type="match status" value="2"/>
</dbReference>
<gene>
    <name evidence="6" type="ORF">BN580_01597</name>
</gene>
<dbReference type="PROSITE" id="PS51257">
    <property type="entry name" value="PROKAR_LIPOPROTEIN"/>
    <property type="match status" value="1"/>
</dbReference>
<evidence type="ECO:0000256" key="5">
    <source>
        <dbReference type="PIRSR" id="PIRSR019574-1"/>
    </source>
</evidence>
<dbReference type="Pfam" id="PF13416">
    <property type="entry name" value="SBP_bac_8"/>
    <property type="match status" value="1"/>
</dbReference>
<evidence type="ECO:0000313" key="7">
    <source>
        <dbReference type="Proteomes" id="UP000017938"/>
    </source>
</evidence>
<dbReference type="GO" id="GO:0019808">
    <property type="term" value="F:polyamine binding"/>
    <property type="evidence" value="ECO:0007669"/>
    <property type="project" value="InterPro"/>
</dbReference>
<dbReference type="GO" id="GO:0042597">
    <property type="term" value="C:periplasmic space"/>
    <property type="evidence" value="ECO:0007669"/>
    <property type="project" value="UniProtKB-SubCell"/>
</dbReference>
<organism evidence="6 7">
    <name type="scientific">Candidatus Colimorpha enterica</name>
    <dbReference type="NCBI Taxonomy" id="3083063"/>
    <lineage>
        <taxon>Bacteria</taxon>
        <taxon>Pseudomonadati</taxon>
        <taxon>Bacteroidota</taxon>
        <taxon>Bacteroidia</taxon>
        <taxon>Bacteroidales</taxon>
        <taxon>Candidatus Colimorpha</taxon>
    </lineage>
</organism>
<evidence type="ECO:0000313" key="6">
    <source>
        <dbReference type="EMBL" id="CDC74724.1"/>
    </source>
</evidence>
<accession>R6TY00</accession>
<evidence type="ECO:0000256" key="2">
    <source>
        <dbReference type="ARBA" id="ARBA00022448"/>
    </source>
</evidence>
<sequence length="369" mass="41974">MKKIIVTFIAALILAAALIALSGCGDTVVLNVYNWGEYISTGKEGTYNTNREFEKWYLEKYGKKIRVNYETFDSNESLRAKLETGSVSYDVIVPSDYMIEYFIKNDMLAELDFSNIPEYKNIDEKYRGLHYDPENKYTVPYTYGVVGIIYNAKVVDPADVTGWEVMWNSKYSGQILQFNNSRDAFATAMYMLGLDVNSEDKAVWDTAKAKLMEQKPLLKARVMDEIFNIMEAGEAALGAYYAGDLLTMQSEQADGVDLRIYIPEKSNVYVDAMCVLKNSKHKSEAEAYINFMLTEDAAVANSLQHCYSSPNTLVLNSEKYREEMGDEALAVLYPEGYDFAKAYAEYSFKNLSQPTLDYLTGLWEDYIID</sequence>
<evidence type="ECO:0000256" key="4">
    <source>
        <dbReference type="ARBA" id="ARBA00022764"/>
    </source>
</evidence>
<evidence type="ECO:0000256" key="1">
    <source>
        <dbReference type="ARBA" id="ARBA00004418"/>
    </source>
</evidence>
<dbReference type="PRINTS" id="PR00909">
    <property type="entry name" value="SPERMDNBNDNG"/>
</dbReference>
<proteinExistence type="predicted"/>
<dbReference type="InterPro" id="IPR001188">
    <property type="entry name" value="Sperm_putr-bd"/>
</dbReference>
<evidence type="ECO:0008006" key="8">
    <source>
        <dbReference type="Google" id="ProtNLM"/>
    </source>
</evidence>
<dbReference type="STRING" id="1263015.BN580_01597"/>
<reference evidence="6" key="1">
    <citation type="submission" date="2012-11" db="EMBL/GenBank/DDBJ databases">
        <title>Dependencies among metagenomic species, viruses, plasmids and units of genetic variation.</title>
        <authorList>
            <person name="Nielsen H.B."/>
            <person name="Almeida M."/>
            <person name="Juncker A.S."/>
            <person name="Rasmussen S."/>
            <person name="Li J."/>
            <person name="Sunagawa S."/>
            <person name="Plichta D."/>
            <person name="Gautier L."/>
            <person name="Le Chatelier E."/>
            <person name="Peletier E."/>
            <person name="Bonde I."/>
            <person name="Nielsen T."/>
            <person name="Manichanh C."/>
            <person name="Arumugam M."/>
            <person name="Batto J."/>
            <person name="Santos M.B.Q.D."/>
            <person name="Blom N."/>
            <person name="Borruel N."/>
            <person name="Burgdorf K.S."/>
            <person name="Boumezbeur F."/>
            <person name="Casellas F."/>
            <person name="Dore J."/>
            <person name="Guarner F."/>
            <person name="Hansen T."/>
            <person name="Hildebrand F."/>
            <person name="Kaas R.S."/>
            <person name="Kennedy S."/>
            <person name="Kristiansen K."/>
            <person name="Kultima J.R."/>
            <person name="Leonard P."/>
            <person name="Levenez F."/>
            <person name="Lund O."/>
            <person name="Moumen B."/>
            <person name="Le Paslier D."/>
            <person name="Pons N."/>
            <person name="Pedersen O."/>
            <person name="Prifti E."/>
            <person name="Qin J."/>
            <person name="Raes J."/>
            <person name="Tap J."/>
            <person name="Tims S."/>
            <person name="Ussery D.W."/>
            <person name="Yamada T."/>
            <person name="MetaHit consortium"/>
            <person name="Renault P."/>
            <person name="Sicheritz-Ponten T."/>
            <person name="Bork P."/>
            <person name="Wang J."/>
            <person name="Brunak S."/>
            <person name="Ehrlich S.D."/>
        </authorList>
    </citation>
    <scope>NUCLEOTIDE SEQUENCE [LARGE SCALE GENOMIC DNA]</scope>
</reference>
<dbReference type="EMBL" id="CBFW010000245">
    <property type="protein sequence ID" value="CDC74724.1"/>
    <property type="molecule type" value="Genomic_DNA"/>
</dbReference>
<keyword evidence="3" id="KW-0732">Signal</keyword>